<sequence>MIYMRPRYSIHKAYLALNKQYGIPTVLVYFKLFFLCHRNINQKPKIAHLQVRGIFGDKFWDRHLYHDTEIHFKSIEHAFCSVLETIQNISHSCCVSFRSQSFCRPRNRLSLLPLNPELVYIKCLRSCLCASPPPLACSPTSGWDSNIVGTVINRLRTRDCVVFGRMGYLGIGYRRVGGGQGMGYGLCCVGLGDRREERHQVERKVPPRVILAQRPDGVTRLSWCTDRQLVSYLHTCQEIGSAHQRQRRA</sequence>
<name>A0AA39UQE4_9AGAR</name>
<reference evidence="1" key="1">
    <citation type="submission" date="2023-06" db="EMBL/GenBank/DDBJ databases">
        <authorList>
            <consortium name="Lawrence Berkeley National Laboratory"/>
            <person name="Ahrendt S."/>
            <person name="Sahu N."/>
            <person name="Indic B."/>
            <person name="Wong-Bajracharya J."/>
            <person name="Merenyi Z."/>
            <person name="Ke H.-M."/>
            <person name="Monk M."/>
            <person name="Kocsube S."/>
            <person name="Drula E."/>
            <person name="Lipzen A."/>
            <person name="Balint B."/>
            <person name="Henrissat B."/>
            <person name="Andreopoulos B."/>
            <person name="Martin F.M."/>
            <person name="Harder C.B."/>
            <person name="Rigling D."/>
            <person name="Ford K.L."/>
            <person name="Foster G.D."/>
            <person name="Pangilinan J."/>
            <person name="Papanicolaou A."/>
            <person name="Barry K."/>
            <person name="LaButti K."/>
            <person name="Viragh M."/>
            <person name="Koriabine M."/>
            <person name="Yan M."/>
            <person name="Riley R."/>
            <person name="Champramary S."/>
            <person name="Plett K.L."/>
            <person name="Tsai I.J."/>
            <person name="Slot J."/>
            <person name="Sipos G."/>
            <person name="Plett J."/>
            <person name="Nagy L.G."/>
            <person name="Grigoriev I.V."/>
        </authorList>
    </citation>
    <scope>NUCLEOTIDE SEQUENCE</scope>
    <source>
        <strain evidence="1">HWK02</strain>
    </source>
</reference>
<comment type="caution">
    <text evidence="1">The sequence shown here is derived from an EMBL/GenBank/DDBJ whole genome shotgun (WGS) entry which is preliminary data.</text>
</comment>
<evidence type="ECO:0000313" key="2">
    <source>
        <dbReference type="Proteomes" id="UP001175228"/>
    </source>
</evidence>
<evidence type="ECO:0000313" key="1">
    <source>
        <dbReference type="EMBL" id="KAK0498912.1"/>
    </source>
</evidence>
<dbReference type="Proteomes" id="UP001175228">
    <property type="component" value="Unassembled WGS sequence"/>
</dbReference>
<protein>
    <submittedName>
        <fullName evidence="1">Uncharacterized protein</fullName>
    </submittedName>
</protein>
<gene>
    <name evidence="1" type="ORF">EDD18DRAFT_54987</name>
</gene>
<accession>A0AA39UQE4</accession>
<keyword evidence="2" id="KW-1185">Reference proteome</keyword>
<dbReference type="AlphaFoldDB" id="A0AA39UQE4"/>
<proteinExistence type="predicted"/>
<dbReference type="EMBL" id="JAUEPU010000010">
    <property type="protein sequence ID" value="KAK0498912.1"/>
    <property type="molecule type" value="Genomic_DNA"/>
</dbReference>
<organism evidence="1 2">
    <name type="scientific">Armillaria luteobubalina</name>
    <dbReference type="NCBI Taxonomy" id="153913"/>
    <lineage>
        <taxon>Eukaryota</taxon>
        <taxon>Fungi</taxon>
        <taxon>Dikarya</taxon>
        <taxon>Basidiomycota</taxon>
        <taxon>Agaricomycotina</taxon>
        <taxon>Agaricomycetes</taxon>
        <taxon>Agaricomycetidae</taxon>
        <taxon>Agaricales</taxon>
        <taxon>Marasmiineae</taxon>
        <taxon>Physalacriaceae</taxon>
        <taxon>Armillaria</taxon>
    </lineage>
</organism>